<dbReference type="EMBL" id="CP104562">
    <property type="protein sequence ID" value="UXH79180.1"/>
    <property type="molecule type" value="Genomic_DNA"/>
</dbReference>
<evidence type="ECO:0000313" key="3">
    <source>
        <dbReference type="Proteomes" id="UP001064933"/>
    </source>
</evidence>
<protein>
    <submittedName>
        <fullName evidence="2">SH3 domain-containing protein</fullName>
    </submittedName>
</protein>
<feature type="chain" id="PRO_5045543530" evidence="1">
    <location>
        <begin position="27"/>
        <end position="229"/>
    </location>
</feature>
<dbReference type="Proteomes" id="UP001064933">
    <property type="component" value="Chromosome"/>
</dbReference>
<organism evidence="2 3">
    <name type="scientific">Roseateles amylovorans</name>
    <dbReference type="NCBI Taxonomy" id="2978473"/>
    <lineage>
        <taxon>Bacteria</taxon>
        <taxon>Pseudomonadati</taxon>
        <taxon>Pseudomonadota</taxon>
        <taxon>Betaproteobacteria</taxon>
        <taxon>Burkholderiales</taxon>
        <taxon>Sphaerotilaceae</taxon>
        <taxon>Roseateles</taxon>
    </lineage>
</organism>
<gene>
    <name evidence="2" type="ORF">N4261_04370</name>
</gene>
<proteinExistence type="predicted"/>
<keyword evidence="3" id="KW-1185">Reference proteome</keyword>
<dbReference type="RefSeq" id="WP_261759000.1">
    <property type="nucleotide sequence ID" value="NZ_CP104562.2"/>
</dbReference>
<accession>A0ABY6B383</accession>
<name>A0ABY6B383_9BURK</name>
<keyword evidence="1" id="KW-0732">Signal</keyword>
<evidence type="ECO:0000256" key="1">
    <source>
        <dbReference type="SAM" id="SignalP"/>
    </source>
</evidence>
<sequence>MATDLTPTCLRWCAMAVTAIAAQVHAAAEAALPFRSQCEIGAFVQETDPAGLNVRAAPSAHSRVLGKLVPVYMDPDQGYRTRAEVDVVASERGWFLIRNARDNPDLSGQAERPMYQGEGWVSGSRLIVKSQATVGRAAPTRQAPEALRFRDEDSFDSSAMMDSGRLVGCQGKWAQVEFTETKLPVALREKLRVAPAARQGVPAGRFRAWLDKICDLQETSCSGLGGGEP</sequence>
<evidence type="ECO:0000313" key="2">
    <source>
        <dbReference type="EMBL" id="UXH79180.1"/>
    </source>
</evidence>
<reference evidence="2" key="1">
    <citation type="submission" date="2022-10" db="EMBL/GenBank/DDBJ databases">
        <title>Characterization and whole genome sequencing of a new Roseateles species, isolated from fresh water.</title>
        <authorList>
            <person name="Guliayeva D.Y."/>
            <person name="Akhremchuk A.E."/>
            <person name="Sikolenko M.A."/>
            <person name="Valentovich L.N."/>
            <person name="Sidarenka A.V."/>
        </authorList>
    </citation>
    <scope>NUCLEOTIDE SEQUENCE</scope>
    <source>
        <strain evidence="2">BIM B-1768</strain>
    </source>
</reference>
<feature type="signal peptide" evidence="1">
    <location>
        <begin position="1"/>
        <end position="26"/>
    </location>
</feature>